<dbReference type="GO" id="GO:0051301">
    <property type="term" value="P:cell division"/>
    <property type="evidence" value="ECO:0007669"/>
    <property type="project" value="UniProtKB-KW"/>
</dbReference>
<dbReference type="AlphaFoldDB" id="A0A7C3IPM6"/>
<reference evidence="15" key="1">
    <citation type="journal article" date="2020" name="mSystems">
        <title>Genome- and Community-Level Interaction Insights into Carbon Utilization and Element Cycling Functions of Hydrothermarchaeota in Hydrothermal Sediment.</title>
        <authorList>
            <person name="Zhou Z."/>
            <person name="Liu Y."/>
            <person name="Xu W."/>
            <person name="Pan J."/>
            <person name="Luo Z.H."/>
            <person name="Li M."/>
        </authorList>
    </citation>
    <scope>NUCLEOTIDE SEQUENCE [LARGE SCALE GENOMIC DNA]</scope>
    <source>
        <strain evidence="15">SpSt-503</strain>
    </source>
</reference>
<dbReference type="SUPFAM" id="SSF63418">
    <property type="entry name" value="MurE/MurF N-terminal domain"/>
    <property type="match status" value="1"/>
</dbReference>
<evidence type="ECO:0000256" key="11">
    <source>
        <dbReference type="RuleBase" id="RU004136"/>
    </source>
</evidence>
<name>A0A7C3IPM6_9SPIR</name>
<gene>
    <name evidence="10 15" type="primary">murF</name>
    <name evidence="15" type="ORF">ENS59_04955</name>
</gene>
<dbReference type="InterPro" id="IPR051046">
    <property type="entry name" value="MurCDEF_CellWall_CoF430Synth"/>
</dbReference>
<keyword evidence="8 10" id="KW-0131">Cell cycle</keyword>
<evidence type="ECO:0000256" key="9">
    <source>
        <dbReference type="ARBA" id="ARBA00023316"/>
    </source>
</evidence>
<evidence type="ECO:0000256" key="10">
    <source>
        <dbReference type="HAMAP-Rule" id="MF_02019"/>
    </source>
</evidence>
<keyword evidence="7 10" id="KW-0573">Peptidoglycan synthesis</keyword>
<dbReference type="Pfam" id="PF08245">
    <property type="entry name" value="Mur_ligase_M"/>
    <property type="match status" value="1"/>
</dbReference>
<dbReference type="Gene3D" id="3.40.1190.10">
    <property type="entry name" value="Mur-like, catalytic domain"/>
    <property type="match status" value="1"/>
</dbReference>
<dbReference type="Pfam" id="PF02875">
    <property type="entry name" value="Mur_ligase_C"/>
    <property type="match status" value="1"/>
</dbReference>
<evidence type="ECO:0000256" key="8">
    <source>
        <dbReference type="ARBA" id="ARBA00023306"/>
    </source>
</evidence>
<dbReference type="GO" id="GO:0071555">
    <property type="term" value="P:cell wall organization"/>
    <property type="evidence" value="ECO:0007669"/>
    <property type="project" value="UniProtKB-KW"/>
</dbReference>
<evidence type="ECO:0000256" key="4">
    <source>
        <dbReference type="ARBA" id="ARBA00022741"/>
    </source>
</evidence>
<dbReference type="InterPro" id="IPR013221">
    <property type="entry name" value="Mur_ligase_cen"/>
</dbReference>
<comment type="function">
    <text evidence="10 11">Involved in cell wall formation. Catalyzes the final step in the synthesis of UDP-N-acetylmuramoyl-pentapeptide, the precursor of murein.</text>
</comment>
<keyword evidence="2 10" id="KW-0436">Ligase</keyword>
<evidence type="ECO:0000259" key="14">
    <source>
        <dbReference type="Pfam" id="PF08245"/>
    </source>
</evidence>
<comment type="caution">
    <text evidence="15">The sequence shown here is derived from an EMBL/GenBank/DDBJ whole genome shotgun (WGS) entry which is preliminary data.</text>
</comment>
<keyword evidence="3 10" id="KW-0132">Cell division</keyword>
<dbReference type="GO" id="GO:0047480">
    <property type="term" value="F:UDP-N-acetylmuramoyl-tripeptide-D-alanyl-D-alanine ligase activity"/>
    <property type="evidence" value="ECO:0007669"/>
    <property type="project" value="UniProtKB-UniRule"/>
</dbReference>
<dbReference type="GO" id="GO:0005524">
    <property type="term" value="F:ATP binding"/>
    <property type="evidence" value="ECO:0007669"/>
    <property type="project" value="UniProtKB-UniRule"/>
</dbReference>
<dbReference type="InterPro" id="IPR000713">
    <property type="entry name" value="Mur_ligase_N"/>
</dbReference>
<dbReference type="InterPro" id="IPR036615">
    <property type="entry name" value="Mur_ligase_C_dom_sf"/>
</dbReference>
<dbReference type="SUPFAM" id="SSF53623">
    <property type="entry name" value="MurD-like peptide ligases, catalytic domain"/>
    <property type="match status" value="1"/>
</dbReference>
<sequence length="468" mass="50073">MGDAMLMTLDALVQAVQGTVLYSGRKAQAGFSSVAIDSRKVTEAGLFVALPGSSQDGHQYIDNAFNSGASIVLMQEDRLEAYRNRALSAAQLHDGALIVVPKTLLALQQAARAYIDEFPGLLKIGITGSSGKTTVKELTAAIMGQEKRVIMNEGNLNSETGLPLSVFSVRPEHQVGVFEMGMNRPGEIGELAAVLRPDIALITNIGTAHIGILGSKDAIAEEKKAIFSQFNGKQVGLIPEYDAYADFLQHSVQGHIKLYGPRTTAPFGGGRNLGLDGIEFIWNQKSITIPLAGQHNLLNALAAAALAQEAGAGAEAIQRGLASVKPLFGRGEIFKGPVTLIRDCYNANPESTIAAIEFCDELEWSGRRIYVIGSMLELGSESELEHQRVARVLAHSKADIIYLFGAETACMQDLIAETGTHQVLHTTDMDLLKSTLAESLVQGDLVLLKGSRGVALERLTDVVRNQGV</sequence>
<feature type="binding site" evidence="10">
    <location>
        <begin position="128"/>
        <end position="134"/>
    </location>
    <ligand>
        <name>ATP</name>
        <dbReference type="ChEBI" id="CHEBI:30616"/>
    </ligand>
</feature>
<dbReference type="InterPro" id="IPR004101">
    <property type="entry name" value="Mur_ligase_C"/>
</dbReference>
<evidence type="ECO:0000256" key="5">
    <source>
        <dbReference type="ARBA" id="ARBA00022840"/>
    </source>
</evidence>
<dbReference type="Pfam" id="PF01225">
    <property type="entry name" value="Mur_ligase"/>
    <property type="match status" value="1"/>
</dbReference>
<dbReference type="UniPathway" id="UPA00219"/>
<protein>
    <recommendedName>
        <fullName evidence="10 11">UDP-N-acetylmuramoyl-tripeptide--D-alanyl-D-alanine ligase</fullName>
        <ecNumber evidence="10 11">6.3.2.10</ecNumber>
    </recommendedName>
    <alternativeName>
        <fullName evidence="10">D-alanyl-D-alanine-adding enzyme</fullName>
    </alternativeName>
</protein>
<proteinExistence type="inferred from homology"/>
<keyword evidence="6 10" id="KW-0133">Cell shape</keyword>
<dbReference type="InterPro" id="IPR036565">
    <property type="entry name" value="Mur-like_cat_sf"/>
</dbReference>
<dbReference type="HAMAP" id="MF_02019">
    <property type="entry name" value="MurF"/>
    <property type="match status" value="1"/>
</dbReference>
<dbReference type="GO" id="GO:0005737">
    <property type="term" value="C:cytoplasm"/>
    <property type="evidence" value="ECO:0007669"/>
    <property type="project" value="UniProtKB-SubCell"/>
</dbReference>
<feature type="domain" description="Mur ligase N-terminal catalytic" evidence="12">
    <location>
        <begin position="33"/>
        <end position="113"/>
    </location>
</feature>
<keyword evidence="5 10" id="KW-0067">ATP-binding</keyword>
<keyword evidence="9 10" id="KW-0961">Cell wall biogenesis/degradation</keyword>
<evidence type="ECO:0000256" key="3">
    <source>
        <dbReference type="ARBA" id="ARBA00022618"/>
    </source>
</evidence>
<dbReference type="EC" id="6.3.2.10" evidence="10 11"/>
<dbReference type="InterPro" id="IPR005863">
    <property type="entry name" value="UDP-N-AcMur_synth"/>
</dbReference>
<evidence type="ECO:0000313" key="15">
    <source>
        <dbReference type="EMBL" id="HFH28846.1"/>
    </source>
</evidence>
<comment type="subcellular location">
    <subcellularLocation>
        <location evidence="10 11">Cytoplasm</location>
    </subcellularLocation>
</comment>
<evidence type="ECO:0000256" key="6">
    <source>
        <dbReference type="ARBA" id="ARBA00022960"/>
    </source>
</evidence>
<organism evidence="15">
    <name type="scientific">Gracilinema caldarium</name>
    <dbReference type="NCBI Taxonomy" id="215591"/>
    <lineage>
        <taxon>Bacteria</taxon>
        <taxon>Pseudomonadati</taxon>
        <taxon>Spirochaetota</taxon>
        <taxon>Spirochaetia</taxon>
        <taxon>Spirochaetales</taxon>
        <taxon>Breznakiellaceae</taxon>
        <taxon>Gracilinema</taxon>
    </lineage>
</organism>
<evidence type="ECO:0000259" key="13">
    <source>
        <dbReference type="Pfam" id="PF02875"/>
    </source>
</evidence>
<accession>A0A7C3IPM6</accession>
<evidence type="ECO:0000256" key="7">
    <source>
        <dbReference type="ARBA" id="ARBA00022984"/>
    </source>
</evidence>
<comment type="similarity">
    <text evidence="10">Belongs to the MurCDEF family. MurF subfamily.</text>
</comment>
<dbReference type="PANTHER" id="PTHR43024:SF1">
    <property type="entry name" value="UDP-N-ACETYLMURAMOYL-TRIPEPTIDE--D-ALANYL-D-ALANINE LIGASE"/>
    <property type="match status" value="1"/>
</dbReference>
<feature type="domain" description="Mur ligase C-terminal" evidence="13">
    <location>
        <begin position="329"/>
        <end position="452"/>
    </location>
</feature>
<evidence type="ECO:0000256" key="1">
    <source>
        <dbReference type="ARBA" id="ARBA00022490"/>
    </source>
</evidence>
<keyword evidence="4 10" id="KW-0547">Nucleotide-binding</keyword>
<dbReference type="PANTHER" id="PTHR43024">
    <property type="entry name" value="UDP-N-ACETYLMURAMOYL-TRIPEPTIDE--D-ALANYL-D-ALANINE LIGASE"/>
    <property type="match status" value="1"/>
</dbReference>
<dbReference type="Gene3D" id="3.90.190.20">
    <property type="entry name" value="Mur ligase, C-terminal domain"/>
    <property type="match status" value="1"/>
</dbReference>
<comment type="catalytic activity">
    <reaction evidence="10 11">
        <text>D-alanyl-D-alanine + UDP-N-acetyl-alpha-D-muramoyl-L-alanyl-gamma-D-glutamyl-meso-2,6-diaminopimelate + ATP = UDP-N-acetyl-alpha-D-muramoyl-L-alanyl-gamma-D-glutamyl-meso-2,6-diaminopimeloyl-D-alanyl-D-alanine + ADP + phosphate + H(+)</text>
        <dbReference type="Rhea" id="RHEA:28374"/>
        <dbReference type="ChEBI" id="CHEBI:15378"/>
        <dbReference type="ChEBI" id="CHEBI:30616"/>
        <dbReference type="ChEBI" id="CHEBI:43474"/>
        <dbReference type="ChEBI" id="CHEBI:57822"/>
        <dbReference type="ChEBI" id="CHEBI:61386"/>
        <dbReference type="ChEBI" id="CHEBI:83905"/>
        <dbReference type="ChEBI" id="CHEBI:456216"/>
        <dbReference type="EC" id="6.3.2.10"/>
    </reaction>
</comment>
<dbReference type="NCBIfam" id="TIGR01143">
    <property type="entry name" value="murF"/>
    <property type="match status" value="1"/>
</dbReference>
<comment type="pathway">
    <text evidence="10 11">Cell wall biogenesis; peptidoglycan biosynthesis.</text>
</comment>
<feature type="domain" description="Mur ligase central" evidence="14">
    <location>
        <begin position="126"/>
        <end position="307"/>
    </location>
</feature>
<dbReference type="SUPFAM" id="SSF53244">
    <property type="entry name" value="MurD-like peptide ligases, peptide-binding domain"/>
    <property type="match status" value="1"/>
</dbReference>
<dbReference type="GO" id="GO:0009252">
    <property type="term" value="P:peptidoglycan biosynthetic process"/>
    <property type="evidence" value="ECO:0007669"/>
    <property type="project" value="UniProtKB-UniRule"/>
</dbReference>
<dbReference type="InterPro" id="IPR035911">
    <property type="entry name" value="MurE/MurF_N"/>
</dbReference>
<evidence type="ECO:0000259" key="12">
    <source>
        <dbReference type="Pfam" id="PF01225"/>
    </source>
</evidence>
<dbReference type="GO" id="GO:0008360">
    <property type="term" value="P:regulation of cell shape"/>
    <property type="evidence" value="ECO:0007669"/>
    <property type="project" value="UniProtKB-KW"/>
</dbReference>
<keyword evidence="1 10" id="KW-0963">Cytoplasm</keyword>
<evidence type="ECO:0000256" key="2">
    <source>
        <dbReference type="ARBA" id="ARBA00022598"/>
    </source>
</evidence>
<dbReference type="Gene3D" id="3.40.1390.10">
    <property type="entry name" value="MurE/MurF, N-terminal domain"/>
    <property type="match status" value="1"/>
</dbReference>
<dbReference type="EMBL" id="DSVL01000150">
    <property type="protein sequence ID" value="HFH28846.1"/>
    <property type="molecule type" value="Genomic_DNA"/>
</dbReference>